<keyword evidence="7" id="KW-1185">Reference proteome</keyword>
<evidence type="ECO:0000313" key="7">
    <source>
        <dbReference type="Proteomes" id="UP000095743"/>
    </source>
</evidence>
<dbReference type="RefSeq" id="WP_069978413.1">
    <property type="nucleotide sequence ID" value="NZ_CP017269.1"/>
</dbReference>
<dbReference type="Gene3D" id="3.20.20.70">
    <property type="entry name" value="Aldolase class I"/>
    <property type="match status" value="1"/>
</dbReference>
<dbReference type="GO" id="GO:0018580">
    <property type="term" value="F:nitronate monooxygenase activity"/>
    <property type="evidence" value="ECO:0007669"/>
    <property type="project" value="InterPro"/>
</dbReference>
<keyword evidence="5" id="KW-0560">Oxidoreductase</keyword>
<evidence type="ECO:0000256" key="1">
    <source>
        <dbReference type="ARBA" id="ARBA00003535"/>
    </source>
</evidence>
<dbReference type="GO" id="GO:0051213">
    <property type="term" value="F:dioxygenase activity"/>
    <property type="evidence" value="ECO:0007669"/>
    <property type="project" value="UniProtKB-KW"/>
</dbReference>
<evidence type="ECO:0000313" key="6">
    <source>
        <dbReference type="EMBL" id="AOT71021.1"/>
    </source>
</evidence>
<dbReference type="EMBL" id="CP017269">
    <property type="protein sequence ID" value="AOT71021.1"/>
    <property type="molecule type" value="Genomic_DNA"/>
</dbReference>
<dbReference type="CDD" id="cd04730">
    <property type="entry name" value="NPD_like"/>
    <property type="match status" value="1"/>
</dbReference>
<organism evidence="6 7">
    <name type="scientific">Geosporobacter ferrireducens</name>
    <dbReference type="NCBI Taxonomy" id="1424294"/>
    <lineage>
        <taxon>Bacteria</taxon>
        <taxon>Bacillati</taxon>
        <taxon>Bacillota</taxon>
        <taxon>Clostridia</taxon>
        <taxon>Peptostreptococcales</taxon>
        <taxon>Thermotaleaceae</taxon>
        <taxon>Geosporobacter</taxon>
    </lineage>
</organism>
<dbReference type="OrthoDB" id="9778912at2"/>
<dbReference type="PANTHER" id="PTHR32332:SF18">
    <property type="entry name" value="2-NITROPROPANE DIOXYGENASE"/>
    <property type="match status" value="1"/>
</dbReference>
<keyword evidence="4" id="KW-0288">FMN</keyword>
<keyword evidence="3" id="KW-0285">Flavoprotein</keyword>
<evidence type="ECO:0000256" key="3">
    <source>
        <dbReference type="ARBA" id="ARBA00022630"/>
    </source>
</evidence>
<evidence type="ECO:0000256" key="5">
    <source>
        <dbReference type="ARBA" id="ARBA00023002"/>
    </source>
</evidence>
<dbReference type="Pfam" id="PF03060">
    <property type="entry name" value="NMO"/>
    <property type="match status" value="1"/>
</dbReference>
<dbReference type="PANTHER" id="PTHR32332">
    <property type="entry name" value="2-NITROPROPANE DIOXYGENASE"/>
    <property type="match status" value="1"/>
</dbReference>
<dbReference type="SUPFAM" id="SSF51412">
    <property type="entry name" value="Inosine monophosphate dehydrogenase (IMPDH)"/>
    <property type="match status" value="1"/>
</dbReference>
<dbReference type="InterPro" id="IPR013785">
    <property type="entry name" value="Aldolase_TIM"/>
</dbReference>
<evidence type="ECO:0000256" key="4">
    <source>
        <dbReference type="ARBA" id="ARBA00022643"/>
    </source>
</evidence>
<accession>A0A1D8GJC5</accession>
<dbReference type="STRING" id="1424294.Gferi_16535"/>
<sequence length="357" mass="38759">MIIPELKIGHLTAKVPIVQGGMGVGISLSSLAAAVANCGAIGVISGIEPGFTLEHYSKNKFQANIDGLIHHIRRARELAPQGIIGVNIMTAINNFDDMVKAAVKEKIDVIFAGAGLPMKLPELVKDSMTKIAPIVSSGKVAQLICKQWDRKHSYLPDAIVVEGPEAGGHLGFSVEELERIEDFSLKRLVQEVLEAIKPFEEKYDRKIPVIAGGGVYDGADIAALLEAGASGVQMSTRFVATYECDASPEFKQAYIDAKEEDVMIIKSPVGMPGRAIRNTFLEKVYKNEKPKGIKCINCLKPCNPAETLYCIADALINAQKGNLDMGFAFAGAKVHRVDRLMSVKELINELMEDLKKQ</sequence>
<dbReference type="InterPro" id="IPR004136">
    <property type="entry name" value="NMO"/>
</dbReference>
<gene>
    <name evidence="6" type="ORF">Gferi_16535</name>
</gene>
<keyword evidence="6" id="KW-0223">Dioxygenase</keyword>
<dbReference type="Proteomes" id="UP000095743">
    <property type="component" value="Chromosome"/>
</dbReference>
<comment type="function">
    <text evidence="1">Nitronate monooxygenase that uses molecular oxygen to catalyze the oxidative denitrification of alkyl nitronates. Acts on propionate 3-nitronate (P3N), the presumed physiological substrate. Probably functions in the detoxification of P3N, a metabolic poison produced by plants and fungi as a defense mechanism.</text>
</comment>
<proteinExistence type="predicted"/>
<protein>
    <recommendedName>
        <fullName evidence="2">Probable nitronate monooxygenase</fullName>
    </recommendedName>
</protein>
<reference evidence="6 7" key="1">
    <citation type="submission" date="2016-09" db="EMBL/GenBank/DDBJ databases">
        <title>Genomic analysis reveals versatility of anaerobic energy metabolism of Geosporobacter ferrireducens IRF9 of phylum Firmicutes.</title>
        <authorList>
            <person name="Kim S.-J."/>
        </authorList>
    </citation>
    <scope>NUCLEOTIDE SEQUENCE [LARGE SCALE GENOMIC DNA]</scope>
    <source>
        <strain evidence="6 7">IRF9</strain>
    </source>
</reference>
<dbReference type="AlphaFoldDB" id="A0A1D8GJC5"/>
<dbReference type="KEGG" id="gfe:Gferi_16535"/>
<name>A0A1D8GJC5_9FIRM</name>
<evidence type="ECO:0000256" key="2">
    <source>
        <dbReference type="ARBA" id="ARBA00013457"/>
    </source>
</evidence>